<dbReference type="InterPro" id="IPR036259">
    <property type="entry name" value="MFS_trans_sf"/>
</dbReference>
<keyword evidence="2" id="KW-1133">Transmembrane helix</keyword>
<gene>
    <name evidence="3" type="ORF">ESZ36_13350</name>
</gene>
<reference evidence="3 4" key="1">
    <citation type="submission" date="2019-07" db="EMBL/GenBank/DDBJ databases">
        <title>Genomes of sea-ice associated Colwellia species.</title>
        <authorList>
            <person name="Bowman J.P."/>
        </authorList>
    </citation>
    <scope>NUCLEOTIDE SEQUENCE [LARGE SCALE GENOMIC DNA]</scope>
    <source>
        <strain evidence="3 4">ACAM 459</strain>
    </source>
</reference>
<feature type="transmembrane region" description="Helical" evidence="2">
    <location>
        <begin position="301"/>
        <end position="320"/>
    </location>
</feature>
<feature type="transmembrane region" description="Helical" evidence="2">
    <location>
        <begin position="116"/>
        <end position="142"/>
    </location>
</feature>
<dbReference type="EMBL" id="VOLT01000006">
    <property type="protein sequence ID" value="TWX67280.1"/>
    <property type="molecule type" value="Genomic_DNA"/>
</dbReference>
<feature type="transmembrane region" description="Helical" evidence="2">
    <location>
        <begin position="88"/>
        <end position="104"/>
    </location>
</feature>
<proteinExistence type="inferred from homology"/>
<dbReference type="PANTHER" id="PTHR11328:SF24">
    <property type="entry name" value="MAJOR FACILITATOR SUPERFAMILY (MFS) PROFILE DOMAIN-CONTAINING PROTEIN"/>
    <property type="match status" value="1"/>
</dbReference>
<dbReference type="Pfam" id="PF13347">
    <property type="entry name" value="MFS_2"/>
    <property type="match status" value="1"/>
</dbReference>
<feature type="transmembrane region" description="Helical" evidence="2">
    <location>
        <begin position="20"/>
        <end position="42"/>
    </location>
</feature>
<dbReference type="Gene3D" id="1.20.1250.20">
    <property type="entry name" value="MFS general substrate transporter like domains"/>
    <property type="match status" value="2"/>
</dbReference>
<dbReference type="SUPFAM" id="SSF103473">
    <property type="entry name" value="MFS general substrate transporter"/>
    <property type="match status" value="1"/>
</dbReference>
<feature type="transmembrane region" description="Helical" evidence="2">
    <location>
        <begin position="154"/>
        <end position="176"/>
    </location>
</feature>
<sequence length="504" mass="56268">MAHTVETSDRDKIPFVQKFIYGLGAFVNNLLGAAIGGMLIVLNLGLGMNPVLVGLIGALPRLTDAITDPLMGYISDHTKSKWGRRRPYIFFGAIAAAVIFALLWQLPRDQSENFYFWFFLIGSIIFYLAYTVFATPWVALGYELTPDYHERTRLMAVQNFMGQMAWLVAPWFLWFMQNDILFEDMIEGAGWLAIIIGVFTVCVGILPAIFLKERSKHQEEKTNKESLNVSSSDKNEANEEFPAGFKDFIKGFLTTIKFKPFLYLCAATFLVFNGFMLVSSFQTYVIIYYVFGGDQSLGAEFAGWAGTVSAISTFCVIFLVTKLSTIMGKRNAFFFSTGVSIIGYALKWVCYTPESPMLLLIPSIFIAFGLGGLFTLMGSMVADVCDLDELNTKQRREGMFGSIYWWVVKLGMAVALAAGGFLLNATGFDVALAGQQSADTIFFMRLCDVIIPIITSLIAIWMIMAYPLTEDKAREVREALEARRGKMTVDDDEPIQNVELNTSS</sequence>
<dbReference type="InterPro" id="IPR039672">
    <property type="entry name" value="MFS_2"/>
</dbReference>
<evidence type="ECO:0000256" key="2">
    <source>
        <dbReference type="SAM" id="Phobius"/>
    </source>
</evidence>
<comment type="caution">
    <text evidence="3">The sequence shown here is derived from an EMBL/GenBank/DDBJ whole genome shotgun (WGS) entry which is preliminary data.</text>
</comment>
<dbReference type="GO" id="GO:0005886">
    <property type="term" value="C:plasma membrane"/>
    <property type="evidence" value="ECO:0007669"/>
    <property type="project" value="TreeGrafter"/>
</dbReference>
<dbReference type="PANTHER" id="PTHR11328">
    <property type="entry name" value="MAJOR FACILITATOR SUPERFAMILY DOMAIN-CONTAINING PROTEIN"/>
    <property type="match status" value="1"/>
</dbReference>
<evidence type="ECO:0000313" key="4">
    <source>
        <dbReference type="Proteomes" id="UP000321822"/>
    </source>
</evidence>
<feature type="transmembrane region" description="Helical" evidence="2">
    <location>
        <begin position="403"/>
        <end position="423"/>
    </location>
</feature>
<evidence type="ECO:0000256" key="1">
    <source>
        <dbReference type="ARBA" id="ARBA00009617"/>
    </source>
</evidence>
<keyword evidence="2" id="KW-0472">Membrane</keyword>
<dbReference type="GO" id="GO:0008643">
    <property type="term" value="P:carbohydrate transport"/>
    <property type="evidence" value="ECO:0007669"/>
    <property type="project" value="InterPro"/>
</dbReference>
<protein>
    <submittedName>
        <fullName evidence="3">MFS transporter</fullName>
    </submittedName>
</protein>
<comment type="similarity">
    <text evidence="1">Belongs to the sodium:galactoside symporter (TC 2.A.2) family.</text>
</comment>
<organism evidence="3 4">
    <name type="scientific">Colwellia demingiae</name>
    <dbReference type="NCBI Taxonomy" id="89401"/>
    <lineage>
        <taxon>Bacteria</taxon>
        <taxon>Pseudomonadati</taxon>
        <taxon>Pseudomonadota</taxon>
        <taxon>Gammaproteobacteria</taxon>
        <taxon>Alteromonadales</taxon>
        <taxon>Colwelliaceae</taxon>
        <taxon>Colwellia</taxon>
    </lineage>
</organism>
<dbReference type="GO" id="GO:0015293">
    <property type="term" value="F:symporter activity"/>
    <property type="evidence" value="ECO:0007669"/>
    <property type="project" value="InterPro"/>
</dbReference>
<dbReference type="AlphaFoldDB" id="A0A5C6QEY5"/>
<keyword evidence="4" id="KW-1185">Reference proteome</keyword>
<evidence type="ECO:0000313" key="3">
    <source>
        <dbReference type="EMBL" id="TWX67280.1"/>
    </source>
</evidence>
<dbReference type="Proteomes" id="UP000321822">
    <property type="component" value="Unassembled WGS sequence"/>
</dbReference>
<feature type="transmembrane region" description="Helical" evidence="2">
    <location>
        <begin position="188"/>
        <end position="211"/>
    </location>
</feature>
<feature type="transmembrane region" description="Helical" evidence="2">
    <location>
        <begin position="332"/>
        <end position="351"/>
    </location>
</feature>
<dbReference type="RefSeq" id="WP_146788807.1">
    <property type="nucleotide sequence ID" value="NZ_VOLT01000006.1"/>
</dbReference>
<accession>A0A5C6QEY5</accession>
<keyword evidence="2" id="KW-0812">Transmembrane</keyword>
<name>A0A5C6QEY5_9GAMM</name>
<dbReference type="OrthoDB" id="181905at2"/>
<feature type="transmembrane region" description="Helical" evidence="2">
    <location>
        <begin position="443"/>
        <end position="468"/>
    </location>
</feature>
<feature type="transmembrane region" description="Helical" evidence="2">
    <location>
        <begin position="357"/>
        <end position="382"/>
    </location>
</feature>
<feature type="transmembrane region" description="Helical" evidence="2">
    <location>
        <begin position="261"/>
        <end position="289"/>
    </location>
</feature>